<dbReference type="Pfam" id="PF04055">
    <property type="entry name" value="Radical_SAM"/>
    <property type="match status" value="1"/>
</dbReference>
<dbReference type="eggNOG" id="ENOG502QV91">
    <property type="taxonomic scope" value="Eukaryota"/>
</dbReference>
<dbReference type="InParanoid" id="F0Z7P0"/>
<keyword evidence="3" id="KW-0004">4Fe-4S</keyword>
<dbReference type="Gene3D" id="3.20.20.70">
    <property type="entry name" value="Aldolase class I"/>
    <property type="match status" value="1"/>
</dbReference>
<evidence type="ECO:0000256" key="9">
    <source>
        <dbReference type="ARBA" id="ARBA00022723"/>
    </source>
</evidence>
<evidence type="ECO:0000256" key="3">
    <source>
        <dbReference type="ARBA" id="ARBA00022485"/>
    </source>
</evidence>
<keyword evidence="5" id="KW-0698">rRNA processing</keyword>
<name>F0Z7P0_DICPU</name>
<dbReference type="InterPro" id="IPR027492">
    <property type="entry name" value="RNA_MTrfase_RlmN"/>
</dbReference>
<keyword evidence="14" id="KW-1185">Reference proteome</keyword>
<keyword evidence="7" id="KW-0808">Transferase</keyword>
<dbReference type="SUPFAM" id="SSF102114">
    <property type="entry name" value="Radical SAM enzymes"/>
    <property type="match status" value="1"/>
</dbReference>
<keyword evidence="6" id="KW-0489">Methyltransferase</keyword>
<dbReference type="Gene3D" id="1.10.150.530">
    <property type="match status" value="1"/>
</dbReference>
<dbReference type="PROSITE" id="PS51918">
    <property type="entry name" value="RADICAL_SAM"/>
    <property type="match status" value="1"/>
</dbReference>
<comment type="subcellular location">
    <subcellularLocation>
        <location evidence="2">Cytoplasm</location>
    </subcellularLocation>
</comment>
<evidence type="ECO:0000256" key="2">
    <source>
        <dbReference type="ARBA" id="ARBA00004496"/>
    </source>
</evidence>
<dbReference type="FunCoup" id="F0Z7P0">
    <property type="interactions" value="28"/>
</dbReference>
<dbReference type="PIRSF" id="PIRSF006004">
    <property type="entry name" value="CHP00048"/>
    <property type="match status" value="1"/>
</dbReference>
<dbReference type="KEGG" id="dpp:DICPUDRAFT_25816"/>
<organism evidence="13 14">
    <name type="scientific">Dictyostelium purpureum</name>
    <name type="common">Slime mold</name>
    <dbReference type="NCBI Taxonomy" id="5786"/>
    <lineage>
        <taxon>Eukaryota</taxon>
        <taxon>Amoebozoa</taxon>
        <taxon>Evosea</taxon>
        <taxon>Eumycetozoa</taxon>
        <taxon>Dictyostelia</taxon>
        <taxon>Dictyosteliales</taxon>
        <taxon>Dictyosteliaceae</taxon>
        <taxon>Dictyostelium</taxon>
    </lineage>
</organism>
<evidence type="ECO:0000313" key="13">
    <source>
        <dbReference type="EMBL" id="EGC40098.1"/>
    </source>
</evidence>
<accession>F0Z7P0</accession>
<dbReference type="InterPro" id="IPR058240">
    <property type="entry name" value="rSAM_sf"/>
</dbReference>
<evidence type="ECO:0000256" key="10">
    <source>
        <dbReference type="ARBA" id="ARBA00023004"/>
    </source>
</evidence>
<evidence type="ECO:0000256" key="6">
    <source>
        <dbReference type="ARBA" id="ARBA00022603"/>
    </source>
</evidence>
<dbReference type="GO" id="GO:0008173">
    <property type="term" value="F:RNA methyltransferase activity"/>
    <property type="evidence" value="ECO:0007669"/>
    <property type="project" value="InterPro"/>
</dbReference>
<dbReference type="InterPro" id="IPR040072">
    <property type="entry name" value="Methyltransferase_A"/>
</dbReference>
<dbReference type="OrthoDB" id="538249at2759"/>
<dbReference type="HAMAP" id="MF_01849">
    <property type="entry name" value="RNA_methyltr_RlmN"/>
    <property type="match status" value="1"/>
</dbReference>
<dbReference type="STRING" id="5786.F0Z7P0"/>
<dbReference type="AlphaFoldDB" id="F0Z7P0"/>
<dbReference type="GeneID" id="10509352"/>
<dbReference type="EMBL" id="GL870947">
    <property type="protein sequence ID" value="EGC40098.1"/>
    <property type="molecule type" value="Genomic_DNA"/>
</dbReference>
<evidence type="ECO:0000259" key="12">
    <source>
        <dbReference type="PROSITE" id="PS51918"/>
    </source>
</evidence>
<dbReference type="SFLD" id="SFLDS00029">
    <property type="entry name" value="Radical_SAM"/>
    <property type="match status" value="1"/>
</dbReference>
<dbReference type="GO" id="GO:0070475">
    <property type="term" value="P:rRNA base methylation"/>
    <property type="evidence" value="ECO:0000318"/>
    <property type="project" value="GO_Central"/>
</dbReference>
<dbReference type="InterPro" id="IPR013785">
    <property type="entry name" value="Aldolase_TIM"/>
</dbReference>
<dbReference type="CDD" id="cd01335">
    <property type="entry name" value="Radical_SAM"/>
    <property type="match status" value="1"/>
</dbReference>
<evidence type="ECO:0000256" key="5">
    <source>
        <dbReference type="ARBA" id="ARBA00022552"/>
    </source>
</evidence>
<proteinExistence type="inferred from homology"/>
<dbReference type="VEuPathDB" id="AmoebaDB:DICPUDRAFT_25816"/>
<dbReference type="PANTHER" id="PTHR30544">
    <property type="entry name" value="23S RRNA METHYLTRANSFERASE"/>
    <property type="match status" value="1"/>
</dbReference>
<protein>
    <recommendedName>
        <fullName evidence="12">Radical SAM core domain-containing protein</fullName>
    </recommendedName>
</protein>
<evidence type="ECO:0000313" key="14">
    <source>
        <dbReference type="Proteomes" id="UP000001064"/>
    </source>
</evidence>
<dbReference type="InterPro" id="IPR004383">
    <property type="entry name" value="rRNA_lsu_MTrfase_RlmN/Cfr"/>
</dbReference>
<dbReference type="SFLD" id="SFLDF00275">
    <property type="entry name" value="adenosine_C2_methyltransferase"/>
    <property type="match status" value="1"/>
</dbReference>
<dbReference type="RefSeq" id="XP_003283447.1">
    <property type="nucleotide sequence ID" value="XM_003283399.1"/>
</dbReference>
<dbReference type="FunFam" id="3.20.20.70:FF:000014">
    <property type="entry name" value="Probable dual-specificity RNA methyltransferase RlmN"/>
    <property type="match status" value="1"/>
</dbReference>
<dbReference type="GO" id="GO:0030488">
    <property type="term" value="P:tRNA methylation"/>
    <property type="evidence" value="ECO:0000318"/>
    <property type="project" value="GO_Central"/>
</dbReference>
<dbReference type="NCBIfam" id="TIGR00048">
    <property type="entry name" value="rRNA_mod_RlmN"/>
    <property type="match status" value="1"/>
</dbReference>
<reference evidence="14" key="1">
    <citation type="journal article" date="2011" name="Genome Biol.">
        <title>Comparative genomics of the social amoebae Dictyostelium discoideum and Dictyostelium purpureum.</title>
        <authorList>
            <consortium name="US DOE Joint Genome Institute (JGI-PGF)"/>
            <person name="Sucgang R."/>
            <person name="Kuo A."/>
            <person name="Tian X."/>
            <person name="Salerno W."/>
            <person name="Parikh A."/>
            <person name="Feasley C.L."/>
            <person name="Dalin E."/>
            <person name="Tu H."/>
            <person name="Huang E."/>
            <person name="Barry K."/>
            <person name="Lindquist E."/>
            <person name="Shapiro H."/>
            <person name="Bruce D."/>
            <person name="Schmutz J."/>
            <person name="Salamov A."/>
            <person name="Fey P."/>
            <person name="Gaudet P."/>
            <person name="Anjard C."/>
            <person name="Babu M.M."/>
            <person name="Basu S."/>
            <person name="Bushmanova Y."/>
            <person name="van der Wel H."/>
            <person name="Katoh-Kurasawa M."/>
            <person name="Dinh C."/>
            <person name="Coutinho P.M."/>
            <person name="Saito T."/>
            <person name="Elias M."/>
            <person name="Schaap P."/>
            <person name="Kay R.R."/>
            <person name="Henrissat B."/>
            <person name="Eichinger L."/>
            <person name="Rivero F."/>
            <person name="Putnam N.H."/>
            <person name="West C.M."/>
            <person name="Loomis W.F."/>
            <person name="Chisholm R.L."/>
            <person name="Shaulsky G."/>
            <person name="Strassmann J.E."/>
            <person name="Queller D.C."/>
            <person name="Kuspa A."/>
            <person name="Grigoriev I.V."/>
        </authorList>
    </citation>
    <scope>NUCLEOTIDE SEQUENCE [LARGE SCALE GENOMIC DNA]</scope>
    <source>
        <strain evidence="14">QSDP1</strain>
    </source>
</reference>
<dbReference type="InterPro" id="IPR007197">
    <property type="entry name" value="rSAM"/>
</dbReference>
<keyword evidence="8" id="KW-0949">S-adenosyl-L-methionine</keyword>
<dbReference type="GO" id="GO:0005737">
    <property type="term" value="C:cytoplasm"/>
    <property type="evidence" value="ECO:0007669"/>
    <property type="project" value="UniProtKB-SubCell"/>
</dbReference>
<gene>
    <name evidence="13" type="ORF">DICPUDRAFT_25816</name>
</gene>
<dbReference type="OMA" id="TMKFLFE"/>
<sequence length="390" mass="44001">MRRFLINNNSSFIKRDCNSFSKIKNFNPNNDKIIPLFSTTLNNNENKNKINIIGLPKLDLIEKFEKLNFPKYSVDQVWKLMYNKGIDQIKDFNLISKERKSIMEENFKLDTGTITKHQLSVDGTRKFLISFDGDEVESVFIPESSRGTLCVSSQVGCTFACTFCFTGTQKFKRNLTANEIVAQVVAARKLLNDFNASEERLLTNIVFMGQGEPFYNYRNVKKAISIITDSNGLAIGKSKITVSTSGVVPIIERLGTDFPGIGLAISLHSPNDEVRSKIVTANRQWPIEELVQSCIKFSKTTKSRITLEYVPLQDVHDTEQDALDLIPLCKRFPSLVNIIPFNPWPGSPHESSTNNQIQIFANILESNNVKTTIRQSRGRDIMAACGQLKS</sequence>
<evidence type="ECO:0000256" key="11">
    <source>
        <dbReference type="ARBA" id="ARBA00023014"/>
    </source>
</evidence>
<keyword evidence="9" id="KW-0479">Metal-binding</keyword>
<dbReference type="Proteomes" id="UP000001064">
    <property type="component" value="Unassembled WGS sequence"/>
</dbReference>
<comment type="cofactor">
    <cofactor evidence="1">
        <name>[4Fe-4S] cluster</name>
        <dbReference type="ChEBI" id="CHEBI:49883"/>
    </cofactor>
</comment>
<keyword evidence="10" id="KW-0408">Iron</keyword>
<dbReference type="PANTHER" id="PTHR30544:SF5">
    <property type="entry name" value="RADICAL SAM CORE DOMAIN-CONTAINING PROTEIN"/>
    <property type="match status" value="1"/>
</dbReference>
<evidence type="ECO:0000256" key="7">
    <source>
        <dbReference type="ARBA" id="ARBA00022679"/>
    </source>
</evidence>
<dbReference type="GO" id="GO:0051539">
    <property type="term" value="F:4 iron, 4 sulfur cluster binding"/>
    <property type="evidence" value="ECO:0007669"/>
    <property type="project" value="UniProtKB-KW"/>
</dbReference>
<evidence type="ECO:0000256" key="1">
    <source>
        <dbReference type="ARBA" id="ARBA00001966"/>
    </source>
</evidence>
<feature type="domain" description="Radical SAM core" evidence="12">
    <location>
        <begin position="143"/>
        <end position="379"/>
    </location>
</feature>
<dbReference type="SFLD" id="SFLDG01062">
    <property type="entry name" value="methyltransferase_(Class_A)"/>
    <property type="match status" value="1"/>
</dbReference>
<keyword evidence="4" id="KW-0963">Cytoplasm</keyword>
<keyword evidence="11" id="KW-0411">Iron-sulfur</keyword>
<evidence type="ECO:0000256" key="4">
    <source>
        <dbReference type="ARBA" id="ARBA00022490"/>
    </source>
</evidence>
<dbReference type="GO" id="GO:0046872">
    <property type="term" value="F:metal ion binding"/>
    <property type="evidence" value="ECO:0007669"/>
    <property type="project" value="UniProtKB-KW"/>
</dbReference>
<dbReference type="FunFam" id="1.10.150.530:FF:000007">
    <property type="entry name" value="23S rRNA methyltransferase"/>
    <property type="match status" value="1"/>
</dbReference>
<evidence type="ECO:0000256" key="8">
    <source>
        <dbReference type="ARBA" id="ARBA00022691"/>
    </source>
</evidence>